<proteinExistence type="predicted"/>
<dbReference type="InterPro" id="IPR029044">
    <property type="entry name" value="Nucleotide-diphossugar_trans"/>
</dbReference>
<dbReference type="InterPro" id="IPR050256">
    <property type="entry name" value="Glycosyltransferase_2"/>
</dbReference>
<dbReference type="AlphaFoldDB" id="A0A518B3N3"/>
<reference evidence="2 3" key="1">
    <citation type="submission" date="2019-02" db="EMBL/GenBank/DDBJ databases">
        <title>Deep-cultivation of Planctomycetes and their phenomic and genomic characterization uncovers novel biology.</title>
        <authorList>
            <person name="Wiegand S."/>
            <person name="Jogler M."/>
            <person name="Boedeker C."/>
            <person name="Pinto D."/>
            <person name="Vollmers J."/>
            <person name="Rivas-Marin E."/>
            <person name="Kohn T."/>
            <person name="Peeters S.H."/>
            <person name="Heuer A."/>
            <person name="Rast P."/>
            <person name="Oberbeckmann S."/>
            <person name="Bunk B."/>
            <person name="Jeske O."/>
            <person name="Meyerdierks A."/>
            <person name="Storesund J.E."/>
            <person name="Kallscheuer N."/>
            <person name="Luecker S."/>
            <person name="Lage O.M."/>
            <person name="Pohl T."/>
            <person name="Merkel B.J."/>
            <person name="Hornburger P."/>
            <person name="Mueller R.-W."/>
            <person name="Bruemmer F."/>
            <person name="Labrenz M."/>
            <person name="Spormann A.M."/>
            <person name="Op den Camp H."/>
            <person name="Overmann J."/>
            <person name="Amann R."/>
            <person name="Jetten M.S.M."/>
            <person name="Mascher T."/>
            <person name="Medema M.H."/>
            <person name="Devos D.P."/>
            <person name="Kaster A.-K."/>
            <person name="Ovreas L."/>
            <person name="Rohde M."/>
            <person name="Galperin M.Y."/>
            <person name="Jogler C."/>
        </authorList>
    </citation>
    <scope>NUCLEOTIDE SEQUENCE [LARGE SCALE GENOMIC DNA]</scope>
    <source>
        <strain evidence="2 3">Pan216</strain>
    </source>
</reference>
<name>A0A518B3N3_9BACT</name>
<dbReference type="Pfam" id="PF00535">
    <property type="entry name" value="Glycos_transf_2"/>
    <property type="match status" value="1"/>
</dbReference>
<dbReference type="CDD" id="cd04179">
    <property type="entry name" value="DPM_DPG-synthase_like"/>
    <property type="match status" value="1"/>
</dbReference>
<accession>A0A518B3N3</accession>
<keyword evidence="2" id="KW-0328">Glycosyltransferase</keyword>
<dbReference type="RefSeq" id="WP_419193548.1">
    <property type="nucleotide sequence ID" value="NZ_CP036279.1"/>
</dbReference>
<sequence length="240" mass="27105">MPEDSASWYPELLSIVIPCFNEEATLGQVLDRVRSAPPVDMHRQIIVVDDGSTDASVAIAEAVPSDATTRIEVIRQPSNQGKGAAVRAGLARAQGDLVIIQDADLEYDPDDYPALLAPFSDPEVHVVYGSRILGSRNSSYWQYYWGGRLVTFVANLLYGSHLTDEPTCYKVFRRELIQSIPLEAVGFEFCPEVTAKLLRRRIPIHEVPIRYHPRSFEEGKKISWRDGLIAIKTLWRHRWS</sequence>
<keyword evidence="3" id="KW-1185">Reference proteome</keyword>
<evidence type="ECO:0000313" key="2">
    <source>
        <dbReference type="EMBL" id="QDU61603.1"/>
    </source>
</evidence>
<dbReference type="EC" id="2.4.2.53" evidence="2"/>
<dbReference type="EMBL" id="CP036279">
    <property type="protein sequence ID" value="QDU61603.1"/>
    <property type="molecule type" value="Genomic_DNA"/>
</dbReference>
<feature type="domain" description="Glycosyltransferase 2-like" evidence="1">
    <location>
        <begin position="14"/>
        <end position="178"/>
    </location>
</feature>
<dbReference type="InterPro" id="IPR001173">
    <property type="entry name" value="Glyco_trans_2-like"/>
</dbReference>
<dbReference type="Gene3D" id="3.90.550.10">
    <property type="entry name" value="Spore Coat Polysaccharide Biosynthesis Protein SpsA, Chain A"/>
    <property type="match status" value="1"/>
</dbReference>
<evidence type="ECO:0000259" key="1">
    <source>
        <dbReference type="Pfam" id="PF00535"/>
    </source>
</evidence>
<gene>
    <name evidence="2" type="primary">arnC_3</name>
    <name evidence="2" type="ORF">Pan216_24640</name>
</gene>
<dbReference type="KEGG" id="knv:Pan216_24640"/>
<evidence type="ECO:0000313" key="3">
    <source>
        <dbReference type="Proteomes" id="UP000317093"/>
    </source>
</evidence>
<organism evidence="2 3">
    <name type="scientific">Kolteria novifilia</name>
    <dbReference type="NCBI Taxonomy" id="2527975"/>
    <lineage>
        <taxon>Bacteria</taxon>
        <taxon>Pseudomonadati</taxon>
        <taxon>Planctomycetota</taxon>
        <taxon>Planctomycetia</taxon>
        <taxon>Kolteriales</taxon>
        <taxon>Kolteriaceae</taxon>
        <taxon>Kolteria</taxon>
    </lineage>
</organism>
<dbReference type="Proteomes" id="UP000317093">
    <property type="component" value="Chromosome"/>
</dbReference>
<dbReference type="PANTHER" id="PTHR48090:SF7">
    <property type="entry name" value="RFBJ PROTEIN"/>
    <property type="match status" value="1"/>
</dbReference>
<protein>
    <submittedName>
        <fullName evidence="2">Undecaprenyl-phosphate 4-deoxy-4-formamido-L-arabinose transferase</fullName>
        <ecNumber evidence="2">2.4.2.53</ecNumber>
    </submittedName>
</protein>
<dbReference type="SUPFAM" id="SSF53448">
    <property type="entry name" value="Nucleotide-diphospho-sugar transferases"/>
    <property type="match status" value="1"/>
</dbReference>
<dbReference type="PANTHER" id="PTHR48090">
    <property type="entry name" value="UNDECAPRENYL-PHOSPHATE 4-DEOXY-4-FORMAMIDO-L-ARABINOSE TRANSFERASE-RELATED"/>
    <property type="match status" value="1"/>
</dbReference>
<dbReference type="GO" id="GO:0099621">
    <property type="term" value="F:undecaprenyl-phosphate 4-deoxy-4-formamido-L-arabinose transferase activity"/>
    <property type="evidence" value="ECO:0007669"/>
    <property type="project" value="UniProtKB-EC"/>
</dbReference>
<keyword evidence="2" id="KW-0808">Transferase</keyword>